<sequence length="68" mass="7722">MAAFAITPFRALLVGGACYGAWSVYMAKYYFQNSSLRKIYVTSDPEFAKVHPMRHPQYDGNVKVEAKE</sequence>
<dbReference type="Proteomes" id="UP000005018">
    <property type="component" value="Chromosome 1"/>
</dbReference>
<keyword evidence="2" id="KW-1185">Reference proteome</keyword>
<dbReference type="OrthoDB" id="4011638at2759"/>
<dbReference type="RefSeq" id="XP_003866559.1">
    <property type="nucleotide sequence ID" value="XM_003866511.1"/>
</dbReference>
<evidence type="ECO:0000313" key="1">
    <source>
        <dbReference type="EMBL" id="CCG21120.1"/>
    </source>
</evidence>
<organism evidence="1 2">
    <name type="scientific">Candida orthopsilosis (strain 90-125)</name>
    <name type="common">Yeast</name>
    <dbReference type="NCBI Taxonomy" id="1136231"/>
    <lineage>
        <taxon>Eukaryota</taxon>
        <taxon>Fungi</taxon>
        <taxon>Dikarya</taxon>
        <taxon>Ascomycota</taxon>
        <taxon>Saccharomycotina</taxon>
        <taxon>Pichiomycetes</taxon>
        <taxon>Debaryomycetaceae</taxon>
        <taxon>Candida/Lodderomyces clade</taxon>
        <taxon>Candida</taxon>
    </lineage>
</organism>
<protein>
    <submittedName>
        <fullName evidence="1">Uncharacterized protein</fullName>
    </submittedName>
</protein>
<gene>
    <name evidence="1" type="ORF">CORT_0A07350</name>
</gene>
<accession>H8WWY0</accession>
<reference evidence="1 2" key="1">
    <citation type="journal article" date="2012" name="PLoS ONE">
        <title>Sequence and analysis of the genome of the pathogenic yeast Candida orthopsilosis.</title>
        <authorList>
            <person name="Riccombeni A."/>
            <person name="Vidanes G."/>
            <person name="Proux-Wera E."/>
            <person name="Wolfe K.H."/>
            <person name="Butler G."/>
        </authorList>
    </citation>
    <scope>NUCLEOTIDE SEQUENCE [LARGE SCALE GENOMIC DNA]</scope>
    <source>
        <strain evidence="1 2">Co 90-125</strain>
    </source>
</reference>
<dbReference type="EMBL" id="HE681719">
    <property type="protein sequence ID" value="CCG21120.1"/>
    <property type="molecule type" value="Genomic_DNA"/>
</dbReference>
<dbReference type="KEGG" id="cot:CORT_0A07350"/>
<name>H8WWY0_CANO9</name>
<proteinExistence type="predicted"/>
<dbReference type="AlphaFoldDB" id="H8WWY0"/>
<evidence type="ECO:0000313" key="2">
    <source>
        <dbReference type="Proteomes" id="UP000005018"/>
    </source>
</evidence>
<dbReference type="GeneID" id="14537785"/>
<dbReference type="HOGENOM" id="CLU_204779_0_0_1"/>